<feature type="domain" description="Sugar-binding" evidence="5">
    <location>
        <begin position="60"/>
        <end position="309"/>
    </location>
</feature>
<dbReference type="InterPro" id="IPR007324">
    <property type="entry name" value="Sugar-bd_dom_put"/>
</dbReference>
<dbReference type="GO" id="GO:0030246">
    <property type="term" value="F:carbohydrate binding"/>
    <property type="evidence" value="ECO:0007669"/>
    <property type="project" value="InterPro"/>
</dbReference>
<evidence type="ECO:0000256" key="2">
    <source>
        <dbReference type="ARBA" id="ARBA00023015"/>
    </source>
</evidence>
<organism evidence="6 7">
    <name type="scientific">Acidilutibacter cellobiosedens</name>
    <dbReference type="NCBI Taxonomy" id="2507161"/>
    <lineage>
        <taxon>Bacteria</taxon>
        <taxon>Bacillati</taxon>
        <taxon>Bacillota</taxon>
        <taxon>Tissierellia</taxon>
        <taxon>Tissierellales</taxon>
        <taxon>Acidilutibacteraceae</taxon>
        <taxon>Acidilutibacter</taxon>
    </lineage>
</organism>
<proteinExistence type="inferred from homology"/>
<evidence type="ECO:0000259" key="5">
    <source>
        <dbReference type="Pfam" id="PF04198"/>
    </source>
</evidence>
<evidence type="ECO:0000256" key="1">
    <source>
        <dbReference type="ARBA" id="ARBA00010466"/>
    </source>
</evidence>
<dbReference type="EMBL" id="CP035282">
    <property type="protein sequence ID" value="QAT63410.1"/>
    <property type="molecule type" value="Genomic_DNA"/>
</dbReference>
<dbReference type="PANTHER" id="PTHR34294">
    <property type="entry name" value="TRANSCRIPTIONAL REGULATOR-RELATED"/>
    <property type="match status" value="1"/>
</dbReference>
<dbReference type="Proteomes" id="UP000287969">
    <property type="component" value="Chromosome"/>
</dbReference>
<protein>
    <submittedName>
        <fullName evidence="6">Sugar-binding transcriptional regulator</fullName>
    </submittedName>
</protein>
<dbReference type="GO" id="GO:0003677">
    <property type="term" value="F:DNA binding"/>
    <property type="evidence" value="ECO:0007669"/>
    <property type="project" value="UniProtKB-KW"/>
</dbReference>
<dbReference type="InterPro" id="IPR051054">
    <property type="entry name" value="SorC_transcr_regulators"/>
</dbReference>
<sequence>MDMQRRILTTICQMYYEQNLTQQQIANKTGLTRMKISRSLQKAKDMGIVRIIIDYSGLYLELESEINSKYQLKETIIVDSSMNNDMKNQVASTAAYYLENNLTKNSTIAIGWGSTMSRVSNFIQDMSNMKLLFSPIIGGHGKSELDMHATTISSNLAKKTGCNSLSLLAPALVKSKKEKELLMDDTHIKEVINQTKRADYALFSLGSPLVKDSSLSKSGYLSDDDLKQLKDEGAVCDIVSIAFLNKDGNICCKNITDRSVGISESDLKNIPLKICIVEGEEKHDAVKVALKAGYINVLITDKDTAKFLVQ</sequence>
<evidence type="ECO:0000256" key="4">
    <source>
        <dbReference type="ARBA" id="ARBA00023163"/>
    </source>
</evidence>
<keyword evidence="7" id="KW-1185">Reference proteome</keyword>
<dbReference type="InterPro" id="IPR036388">
    <property type="entry name" value="WH-like_DNA-bd_sf"/>
</dbReference>
<evidence type="ECO:0000313" key="7">
    <source>
        <dbReference type="Proteomes" id="UP000287969"/>
    </source>
</evidence>
<dbReference type="Gene3D" id="3.40.50.1360">
    <property type="match status" value="1"/>
</dbReference>
<dbReference type="PANTHER" id="PTHR34294:SF1">
    <property type="entry name" value="TRANSCRIPTIONAL REGULATOR LSRR"/>
    <property type="match status" value="1"/>
</dbReference>
<dbReference type="InterPro" id="IPR037171">
    <property type="entry name" value="NagB/RpiA_transferase-like"/>
</dbReference>
<dbReference type="InterPro" id="IPR036390">
    <property type="entry name" value="WH_DNA-bd_sf"/>
</dbReference>
<dbReference type="AlphaFoldDB" id="A0A410QHE2"/>
<keyword evidence="4" id="KW-0804">Transcription</keyword>
<evidence type="ECO:0000256" key="3">
    <source>
        <dbReference type="ARBA" id="ARBA00023125"/>
    </source>
</evidence>
<dbReference type="Pfam" id="PF13412">
    <property type="entry name" value="HTH_24"/>
    <property type="match status" value="1"/>
</dbReference>
<evidence type="ECO:0000313" key="6">
    <source>
        <dbReference type="EMBL" id="QAT63410.1"/>
    </source>
</evidence>
<name>A0A410QHE2_9FIRM</name>
<dbReference type="KEGG" id="spoa:EQM13_07845"/>
<keyword evidence="3" id="KW-0238">DNA-binding</keyword>
<dbReference type="Gene3D" id="1.10.10.10">
    <property type="entry name" value="Winged helix-like DNA-binding domain superfamily/Winged helix DNA-binding domain"/>
    <property type="match status" value="1"/>
</dbReference>
<accession>A0A410QHE2</accession>
<keyword evidence="2" id="KW-0805">Transcription regulation</keyword>
<dbReference type="SUPFAM" id="SSF100950">
    <property type="entry name" value="NagB/RpiA/CoA transferase-like"/>
    <property type="match status" value="1"/>
</dbReference>
<comment type="similarity">
    <text evidence="1">Belongs to the SorC transcriptional regulatory family.</text>
</comment>
<reference evidence="7" key="1">
    <citation type="submission" date="2019-01" db="EMBL/GenBank/DDBJ databases">
        <title>Draft genomes of a novel of Sporanaerobacter strains.</title>
        <authorList>
            <person name="Ma S."/>
        </authorList>
    </citation>
    <scope>NUCLEOTIDE SEQUENCE [LARGE SCALE GENOMIC DNA]</scope>
    <source>
        <strain evidence="7">NJN-17</strain>
    </source>
</reference>
<dbReference type="SUPFAM" id="SSF46785">
    <property type="entry name" value="Winged helix' DNA-binding domain"/>
    <property type="match status" value="1"/>
</dbReference>
<dbReference type="OrthoDB" id="58802at2"/>
<dbReference type="Pfam" id="PF04198">
    <property type="entry name" value="Sugar-bind"/>
    <property type="match status" value="1"/>
</dbReference>
<gene>
    <name evidence="6" type="ORF">EQM13_07845</name>
</gene>